<dbReference type="GO" id="GO:0000049">
    <property type="term" value="F:tRNA binding"/>
    <property type="evidence" value="ECO:0007669"/>
    <property type="project" value="UniProtKB-KW"/>
</dbReference>
<evidence type="ECO:0000313" key="18">
    <source>
        <dbReference type="EMBL" id="MCZ3374094.1"/>
    </source>
</evidence>
<reference evidence="17" key="1">
    <citation type="submission" date="2022-12" db="EMBL/GenBank/DDBJ databases">
        <title>Reclassification of two methanogenic archaea species isolated from the Kolyma lowland permafrost.</title>
        <authorList>
            <person name="Trubitsyn V.E."/>
            <person name="Rivkina E.M."/>
            <person name="Shcherbakova V.A."/>
        </authorList>
    </citation>
    <scope>NUCLEOTIDE SEQUENCE</scope>
    <source>
        <strain evidence="17">M2</strain>
        <strain evidence="18">MK4</strain>
    </source>
</reference>
<comment type="caution">
    <text evidence="17">The sequence shown here is derived from an EMBL/GenBank/DDBJ whole genome shotgun (WGS) entry which is preliminary data.</text>
</comment>
<dbReference type="PANTHER" id="PTHR14911">
    <property type="entry name" value="THUMP DOMAIN-CONTAINING"/>
    <property type="match status" value="1"/>
</dbReference>
<evidence type="ECO:0000313" key="17">
    <source>
        <dbReference type="EMBL" id="MCZ3366760.1"/>
    </source>
</evidence>
<evidence type="ECO:0000256" key="3">
    <source>
        <dbReference type="ARBA" id="ARBA00022490"/>
    </source>
</evidence>
<dbReference type="PIRSF" id="PIRSF017259">
    <property type="entry name" value="tRNA_mtfrase_TRM11"/>
    <property type="match status" value="1"/>
</dbReference>
<keyword evidence="5 17" id="KW-0489">Methyltransferase</keyword>
<dbReference type="InterPro" id="IPR002052">
    <property type="entry name" value="DNA_methylase_N6_adenine_CS"/>
</dbReference>
<dbReference type="NCBIfam" id="TIGR01177">
    <property type="entry name" value="TIGR01177 family methyltransferase"/>
    <property type="match status" value="1"/>
</dbReference>
<dbReference type="EMBL" id="JAPVER010000020">
    <property type="protein sequence ID" value="MCZ3366760.1"/>
    <property type="molecule type" value="Genomic_DNA"/>
</dbReference>
<dbReference type="InterPro" id="IPR000241">
    <property type="entry name" value="RlmKL-like_Mtase"/>
</dbReference>
<dbReference type="SUPFAM" id="SSF53335">
    <property type="entry name" value="S-adenosyl-L-methionine-dependent methyltransferases"/>
    <property type="match status" value="1"/>
</dbReference>
<comment type="subcellular location">
    <subcellularLocation>
        <location evidence="1">Cytoplasm</location>
    </subcellularLocation>
</comment>
<keyword evidence="7" id="KW-0949">S-adenosyl-L-methionine</keyword>
<evidence type="ECO:0000256" key="4">
    <source>
        <dbReference type="ARBA" id="ARBA00022555"/>
    </source>
</evidence>
<comment type="similarity">
    <text evidence="12">Belongs to the methyltransferase superfamily. Trm-G10 family.</text>
</comment>
<dbReference type="InterPro" id="IPR029063">
    <property type="entry name" value="SAM-dependent_MTases_sf"/>
</dbReference>
<comment type="subunit">
    <text evidence="2">Monomer.</text>
</comment>
<sequence length="344" mass="38735">MEIIFILSGENETLPKAEVTASLEAENVSFNIKYHQNGILIIEIADEDSAVIEVIGKKVAYTHEICKLLFKTSTPHLNDDIQKYPWKDIISQDYAVRVKRVGIDPDFNSQAMEIELGGIIKKELGDKAKVNLENPDTFLRTIVLDDSVIVSKQLVKRSKKHYNDLKPHKRPFFYPGSMSPKLARGMVNLARAKKGRAVLDPFCGTGGILIEAGIVGARVIGTDIDEKMVEGTKKNLEYCNIKDYNIFQGDARYITIEEKVDAIVTDPPYGISASTAGIDSKKIYEESLVSMQELLKEDGYICMATPHYLDIHELVSHTKFKIIEQYKIRMHKSLTRVISVLTKK</sequence>
<evidence type="ECO:0000256" key="8">
    <source>
        <dbReference type="ARBA" id="ARBA00022694"/>
    </source>
</evidence>
<keyword evidence="6" id="KW-0808">Transferase</keyword>
<dbReference type="PROSITE" id="PS00092">
    <property type="entry name" value="N6_MTASE"/>
    <property type="match status" value="1"/>
</dbReference>
<evidence type="ECO:0000256" key="6">
    <source>
        <dbReference type="ARBA" id="ARBA00022679"/>
    </source>
</evidence>
<keyword evidence="8" id="KW-0819">tRNA processing</keyword>
<dbReference type="Proteomes" id="UP001068021">
    <property type="component" value="Unassembled WGS sequence"/>
</dbReference>
<dbReference type="FunFam" id="3.40.50.150:FF:000251">
    <property type="entry name" value="Putative RNA methylase"/>
    <property type="match status" value="1"/>
</dbReference>
<dbReference type="GO" id="GO:0030488">
    <property type="term" value="P:tRNA methylation"/>
    <property type="evidence" value="ECO:0007669"/>
    <property type="project" value="InterPro"/>
</dbReference>
<comment type="catalytic activity">
    <reaction evidence="10">
        <text>guanosine(10) in tRNA + 2 S-adenosyl-L-methionine = N(2)-dimethylguanosine(10) in tRNA + 2 S-adenosyl-L-homocysteine + 2 H(+)</text>
        <dbReference type="Rhea" id="RHEA:43124"/>
        <dbReference type="Rhea" id="RHEA-COMP:10355"/>
        <dbReference type="Rhea" id="RHEA-COMP:10358"/>
        <dbReference type="ChEBI" id="CHEBI:15378"/>
        <dbReference type="ChEBI" id="CHEBI:57856"/>
        <dbReference type="ChEBI" id="CHEBI:59789"/>
        <dbReference type="ChEBI" id="CHEBI:74269"/>
        <dbReference type="ChEBI" id="CHEBI:74513"/>
        <dbReference type="EC" id="2.1.1.213"/>
    </reaction>
</comment>
<evidence type="ECO:0000313" key="19">
    <source>
        <dbReference type="Proteomes" id="UP001068021"/>
    </source>
</evidence>
<dbReference type="Proteomes" id="UP001074446">
    <property type="component" value="Unassembled WGS sequence"/>
</dbReference>
<dbReference type="PRINTS" id="PR00507">
    <property type="entry name" value="N12N6MTFRASE"/>
</dbReference>
<dbReference type="AlphaFoldDB" id="A0A9E5DMJ5"/>
<dbReference type="CDD" id="cd02440">
    <property type="entry name" value="AdoMet_MTases"/>
    <property type="match status" value="1"/>
</dbReference>
<feature type="domain" description="THUMP" evidence="16">
    <location>
        <begin position="50"/>
        <end position="154"/>
    </location>
</feature>
<evidence type="ECO:0000256" key="13">
    <source>
        <dbReference type="ARBA" id="ARBA00066936"/>
    </source>
</evidence>
<evidence type="ECO:0000256" key="2">
    <source>
        <dbReference type="ARBA" id="ARBA00011245"/>
    </source>
</evidence>
<evidence type="ECO:0000259" key="16">
    <source>
        <dbReference type="PROSITE" id="PS51165"/>
    </source>
</evidence>
<dbReference type="GO" id="GO:0160101">
    <property type="term" value="F:tRNA (guanine(10)-N2)-dimethyltransferase activity"/>
    <property type="evidence" value="ECO:0007669"/>
    <property type="project" value="UniProtKB-EC"/>
</dbReference>
<dbReference type="InterPro" id="IPR005885">
    <property type="entry name" value="TrmG10"/>
</dbReference>
<organism evidence="17 19">
    <name type="scientific">Methanobacterium veterum</name>
    <dbReference type="NCBI Taxonomy" id="408577"/>
    <lineage>
        <taxon>Archaea</taxon>
        <taxon>Methanobacteriati</taxon>
        <taxon>Methanobacteriota</taxon>
        <taxon>Methanomada group</taxon>
        <taxon>Methanobacteria</taxon>
        <taxon>Methanobacteriales</taxon>
        <taxon>Methanobacteriaceae</taxon>
        <taxon>Methanobacterium</taxon>
    </lineage>
</organism>
<evidence type="ECO:0000256" key="14">
    <source>
        <dbReference type="ARBA" id="ARBA00082665"/>
    </source>
</evidence>
<keyword evidence="19" id="KW-1185">Reference proteome</keyword>
<comment type="function">
    <text evidence="11">Catalyzes the adenosylmethionine-dependent methylation of the exocyclic amino group (N(2)) of guanosine at position 10 of various tRNAs. Acts via a two-step process that leads to the formation of either N(2)-monomethyl (m(2)G) or N(2)-dimethylguanosine (m(2)(2)G).</text>
</comment>
<dbReference type="SMART" id="SM00981">
    <property type="entry name" value="THUMP"/>
    <property type="match status" value="1"/>
</dbReference>
<dbReference type="Pfam" id="PF01170">
    <property type="entry name" value="UPF0020"/>
    <property type="match status" value="1"/>
</dbReference>
<evidence type="ECO:0000256" key="11">
    <source>
        <dbReference type="ARBA" id="ARBA00054380"/>
    </source>
</evidence>
<evidence type="ECO:0000256" key="15">
    <source>
        <dbReference type="PROSITE-ProRule" id="PRU00529"/>
    </source>
</evidence>
<evidence type="ECO:0000256" key="5">
    <source>
        <dbReference type="ARBA" id="ARBA00022603"/>
    </source>
</evidence>
<keyword evidence="4" id="KW-0820">tRNA-binding</keyword>
<dbReference type="CDD" id="cd11715">
    <property type="entry name" value="THUMP_AdoMetMT"/>
    <property type="match status" value="1"/>
</dbReference>
<dbReference type="SUPFAM" id="SSF143437">
    <property type="entry name" value="THUMP domain-like"/>
    <property type="match status" value="1"/>
</dbReference>
<dbReference type="GO" id="GO:0160102">
    <property type="term" value="F:tRNA (guanine(10)-N2)-methyltransferase activity"/>
    <property type="evidence" value="ECO:0007669"/>
    <property type="project" value="InterPro"/>
</dbReference>
<dbReference type="GO" id="GO:0005737">
    <property type="term" value="C:cytoplasm"/>
    <property type="evidence" value="ECO:0007669"/>
    <property type="project" value="UniProtKB-SubCell"/>
</dbReference>
<name>A0A9E5DMJ5_9EURY</name>
<dbReference type="InterPro" id="IPR053943">
    <property type="entry name" value="RlmKL-like_Mtase_CS"/>
</dbReference>
<evidence type="ECO:0000256" key="12">
    <source>
        <dbReference type="ARBA" id="ARBA00061338"/>
    </source>
</evidence>
<proteinExistence type="inferred from homology"/>
<evidence type="ECO:0000256" key="7">
    <source>
        <dbReference type="ARBA" id="ARBA00022691"/>
    </source>
</evidence>
<evidence type="ECO:0000256" key="1">
    <source>
        <dbReference type="ARBA" id="ARBA00004496"/>
    </source>
</evidence>
<keyword evidence="3" id="KW-0963">Cytoplasm</keyword>
<keyword evidence="9 15" id="KW-0694">RNA-binding</keyword>
<dbReference type="PROSITE" id="PS51165">
    <property type="entry name" value="THUMP"/>
    <property type="match status" value="1"/>
</dbReference>
<dbReference type="RefSeq" id="WP_048080849.1">
    <property type="nucleotide sequence ID" value="NZ_JAPVER010000020.1"/>
</dbReference>
<dbReference type="EC" id="2.1.1.213" evidence="13"/>
<dbReference type="InterPro" id="IPR004114">
    <property type="entry name" value="THUMP_dom"/>
</dbReference>
<gene>
    <name evidence="18" type="ORF">O3H35_15710</name>
    <name evidence="17" type="ORF">O3H54_12790</name>
</gene>
<dbReference type="PANTHER" id="PTHR14911:SF21">
    <property type="entry name" value="N2-METHYLGUANOSINE TRNA METHYLTRANSFERASE"/>
    <property type="match status" value="1"/>
</dbReference>
<evidence type="ECO:0000256" key="10">
    <source>
        <dbReference type="ARBA" id="ARBA00051883"/>
    </source>
</evidence>
<accession>A0A9E5DMJ5</accession>
<protein>
    <recommendedName>
        <fullName evidence="13">tRNA (guanine(10)-N(2))-dimethyltransferase</fullName>
        <ecNumber evidence="13">2.1.1.213</ecNumber>
    </recommendedName>
    <alternativeName>
        <fullName evidence="14">tRNA:G10 dimethyltransferase</fullName>
    </alternativeName>
</protein>
<dbReference type="EMBL" id="JAPVES010000030">
    <property type="protein sequence ID" value="MCZ3374094.1"/>
    <property type="molecule type" value="Genomic_DNA"/>
</dbReference>
<dbReference type="Gene3D" id="3.40.50.150">
    <property type="entry name" value="Vaccinia Virus protein VP39"/>
    <property type="match status" value="1"/>
</dbReference>
<evidence type="ECO:0000256" key="9">
    <source>
        <dbReference type="ARBA" id="ARBA00022884"/>
    </source>
</evidence>
<dbReference type="Gene3D" id="3.30.2130.30">
    <property type="match status" value="1"/>
</dbReference>
<dbReference type="Pfam" id="PF02926">
    <property type="entry name" value="THUMP"/>
    <property type="match status" value="1"/>
</dbReference>
<dbReference type="PROSITE" id="PS01261">
    <property type="entry name" value="UPF0020"/>
    <property type="match status" value="1"/>
</dbReference>